<dbReference type="NCBIfam" id="TIGR00546">
    <property type="entry name" value="lnt"/>
    <property type="match status" value="1"/>
</dbReference>
<evidence type="ECO:0000256" key="3">
    <source>
        <dbReference type="ARBA" id="ARBA00022475"/>
    </source>
</evidence>
<dbReference type="EC" id="2.3.1.269" evidence="9"/>
<dbReference type="EMBL" id="CP013002">
    <property type="protein sequence ID" value="ALL11902.1"/>
    <property type="molecule type" value="Genomic_DNA"/>
</dbReference>
<proteinExistence type="inferred from homology"/>
<keyword evidence="3 9" id="KW-1003">Cell membrane</keyword>
<dbReference type="GO" id="GO:0042158">
    <property type="term" value="P:lipoprotein biosynthetic process"/>
    <property type="evidence" value="ECO:0007669"/>
    <property type="project" value="UniProtKB-UniRule"/>
</dbReference>
<feature type="transmembrane region" description="Helical" evidence="9">
    <location>
        <begin position="57"/>
        <end position="77"/>
    </location>
</feature>
<gene>
    <name evidence="9" type="primary">lnt</name>
    <name evidence="11" type="ORF">AQ619_00130</name>
</gene>
<evidence type="ECO:0000256" key="8">
    <source>
        <dbReference type="ARBA" id="ARBA00023315"/>
    </source>
</evidence>
<feature type="transmembrane region" description="Helical" evidence="9">
    <location>
        <begin position="167"/>
        <end position="186"/>
    </location>
</feature>
<dbReference type="InterPro" id="IPR045378">
    <property type="entry name" value="LNT_N"/>
</dbReference>
<feature type="transmembrane region" description="Helical" evidence="9">
    <location>
        <begin position="20"/>
        <end position="45"/>
    </location>
</feature>
<evidence type="ECO:0000256" key="6">
    <source>
        <dbReference type="ARBA" id="ARBA00022989"/>
    </source>
</evidence>
<protein>
    <recommendedName>
        <fullName evidence="9">Apolipoprotein N-acyltransferase</fullName>
        <shortName evidence="9">ALP N-acyltransferase</shortName>
        <ecNumber evidence="9">2.3.1.269</ecNumber>
    </recommendedName>
</protein>
<comment type="catalytic activity">
    <reaction evidence="9">
        <text>N-terminal S-1,2-diacyl-sn-glyceryl-L-cysteinyl-[lipoprotein] + a glycerophospholipid = N-acyl-S-1,2-diacyl-sn-glyceryl-L-cysteinyl-[lipoprotein] + a 2-acyl-sn-glycero-3-phospholipid + H(+)</text>
        <dbReference type="Rhea" id="RHEA:48228"/>
        <dbReference type="Rhea" id="RHEA-COMP:14681"/>
        <dbReference type="Rhea" id="RHEA-COMP:14684"/>
        <dbReference type="ChEBI" id="CHEBI:15378"/>
        <dbReference type="ChEBI" id="CHEBI:136912"/>
        <dbReference type="ChEBI" id="CHEBI:140656"/>
        <dbReference type="ChEBI" id="CHEBI:140657"/>
        <dbReference type="ChEBI" id="CHEBI:140660"/>
        <dbReference type="EC" id="2.3.1.269"/>
    </reaction>
</comment>
<dbReference type="InterPro" id="IPR036526">
    <property type="entry name" value="C-N_Hydrolase_sf"/>
</dbReference>
<dbReference type="Gene3D" id="3.60.110.10">
    <property type="entry name" value="Carbon-nitrogen hydrolase"/>
    <property type="match status" value="1"/>
</dbReference>
<dbReference type="InterPro" id="IPR004563">
    <property type="entry name" value="Apolipo_AcylTrfase"/>
</dbReference>
<evidence type="ECO:0000259" key="10">
    <source>
        <dbReference type="PROSITE" id="PS50263"/>
    </source>
</evidence>
<reference evidence="11 12" key="1">
    <citation type="submission" date="2015-10" db="EMBL/GenBank/DDBJ databases">
        <title>Conservation of the essential genome among Caulobacter and Brevundimonas species.</title>
        <authorList>
            <person name="Scott D."/>
            <person name="Ely B."/>
        </authorList>
    </citation>
    <scope>NUCLEOTIDE SEQUENCE [LARGE SCALE GENOMIC DNA]</scope>
    <source>
        <strain evidence="11 12">CB4</strain>
    </source>
</reference>
<evidence type="ECO:0000256" key="2">
    <source>
        <dbReference type="ARBA" id="ARBA00010065"/>
    </source>
</evidence>
<dbReference type="PANTHER" id="PTHR38686">
    <property type="entry name" value="APOLIPOPROTEIN N-ACYLTRANSFERASE"/>
    <property type="match status" value="1"/>
</dbReference>
<dbReference type="KEGG" id="chq:AQ619_00130"/>
<dbReference type="OrthoDB" id="9804277at2"/>
<evidence type="ECO:0000313" key="12">
    <source>
        <dbReference type="Proteomes" id="UP000056905"/>
    </source>
</evidence>
<dbReference type="HAMAP" id="MF_01148">
    <property type="entry name" value="Lnt"/>
    <property type="match status" value="1"/>
</dbReference>
<sequence length="513" mass="55087">MRFSLAPPWRDRGLALLAGLAAALAHPPFGILPGLLGYALLHWLLDEIEGPRPLRSAFLRGWLAGLAYFGLGTWWIGEAFMVDAANQGWMAPFAVTAMAGGLALFWGVAAVLYRLIRPPGVRRILVFAGTFAALEWARGHVLTGFPWNLPGETWKAGSAPSQTAALVGAYGLTWITLAIAAAPAVWREGLAGRKAIAAAGAFLLALYVLGWMPASPVAQGKPPTVRIVQADIKQEAKWDAERFTRIVQAYVTLTARPYAGKPADIVVWPEGALPAAINDYLAPGTWVRQAIVDALQPGQLLLIGGYRYDGPPDRPVYYNSLIALKRTATDLEVVGVYDKHRLVPFGEYLPLDALLTSLGVKSLAHLGEGFAKGPRPAPLRVSKDLIVQPLICYESLFPGLARPDPRVRALVNVSNDAWFGMTSGPLQHLNLASYRAIEAGVPIIRATPTGVSALIDARGRIVPGARLDLGASGVIDGVLPNLGSPTPYGRIGNLAFWALVFLSIFASFRNRRA</sequence>
<feature type="transmembrane region" description="Helical" evidence="9">
    <location>
        <begin position="195"/>
        <end position="214"/>
    </location>
</feature>
<dbReference type="Pfam" id="PF20154">
    <property type="entry name" value="LNT_N"/>
    <property type="match status" value="1"/>
</dbReference>
<keyword evidence="5 9" id="KW-0812">Transmembrane</keyword>
<organism evidence="11 12">
    <name type="scientific">Caulobacter henricii</name>
    <dbReference type="NCBI Taxonomy" id="69395"/>
    <lineage>
        <taxon>Bacteria</taxon>
        <taxon>Pseudomonadati</taxon>
        <taxon>Pseudomonadota</taxon>
        <taxon>Alphaproteobacteria</taxon>
        <taxon>Caulobacterales</taxon>
        <taxon>Caulobacteraceae</taxon>
        <taxon>Caulobacter</taxon>
    </lineage>
</organism>
<dbReference type="RefSeq" id="WP_062142554.1">
    <property type="nucleotide sequence ID" value="NZ_CP013002.1"/>
</dbReference>
<dbReference type="PROSITE" id="PS50263">
    <property type="entry name" value="CN_HYDROLASE"/>
    <property type="match status" value="1"/>
</dbReference>
<dbReference type="GO" id="GO:0016410">
    <property type="term" value="F:N-acyltransferase activity"/>
    <property type="evidence" value="ECO:0007669"/>
    <property type="project" value="UniProtKB-UniRule"/>
</dbReference>
<comment type="subcellular location">
    <subcellularLocation>
        <location evidence="1 9">Cell membrane</location>
        <topology evidence="1 9">Multi-pass membrane protein</topology>
    </subcellularLocation>
</comment>
<comment type="function">
    <text evidence="9">Catalyzes the phospholipid dependent N-acylation of the N-terminal cysteine of apolipoprotein, the last step in lipoprotein maturation.</text>
</comment>
<dbReference type="Proteomes" id="UP000056905">
    <property type="component" value="Chromosome"/>
</dbReference>
<dbReference type="PANTHER" id="PTHR38686:SF1">
    <property type="entry name" value="APOLIPOPROTEIN N-ACYLTRANSFERASE"/>
    <property type="match status" value="1"/>
</dbReference>
<evidence type="ECO:0000256" key="4">
    <source>
        <dbReference type="ARBA" id="ARBA00022679"/>
    </source>
</evidence>
<keyword evidence="4 9" id="KW-0808">Transferase</keyword>
<dbReference type="InterPro" id="IPR003010">
    <property type="entry name" value="C-N_Hydrolase"/>
</dbReference>
<keyword evidence="7 9" id="KW-0472">Membrane</keyword>
<dbReference type="UniPathway" id="UPA00666"/>
<evidence type="ECO:0000256" key="7">
    <source>
        <dbReference type="ARBA" id="ARBA00023136"/>
    </source>
</evidence>
<dbReference type="AlphaFoldDB" id="A0A0P0NVW2"/>
<comment type="pathway">
    <text evidence="9">Protein modification; lipoprotein biosynthesis (N-acyl transfer).</text>
</comment>
<feature type="transmembrane region" description="Helical" evidence="9">
    <location>
        <begin position="89"/>
        <end position="112"/>
    </location>
</feature>
<dbReference type="Pfam" id="PF00795">
    <property type="entry name" value="CN_hydrolase"/>
    <property type="match status" value="1"/>
</dbReference>
<evidence type="ECO:0000256" key="1">
    <source>
        <dbReference type="ARBA" id="ARBA00004651"/>
    </source>
</evidence>
<comment type="similarity">
    <text evidence="2 9">Belongs to the CN hydrolase family. Apolipoprotein N-acyltransferase subfamily.</text>
</comment>
<feature type="domain" description="CN hydrolase" evidence="10">
    <location>
        <begin position="228"/>
        <end position="481"/>
    </location>
</feature>
<name>A0A0P0NVW2_9CAUL</name>
<keyword evidence="6 9" id="KW-1133">Transmembrane helix</keyword>
<dbReference type="CDD" id="cd07571">
    <property type="entry name" value="ALP_N-acyl_transferase"/>
    <property type="match status" value="1"/>
</dbReference>
<evidence type="ECO:0000256" key="9">
    <source>
        <dbReference type="HAMAP-Rule" id="MF_01148"/>
    </source>
</evidence>
<dbReference type="GO" id="GO:0005886">
    <property type="term" value="C:plasma membrane"/>
    <property type="evidence" value="ECO:0007669"/>
    <property type="project" value="UniProtKB-SubCell"/>
</dbReference>
<accession>A0A0P0NVW2</accession>
<dbReference type="SUPFAM" id="SSF56317">
    <property type="entry name" value="Carbon-nitrogen hydrolase"/>
    <property type="match status" value="1"/>
</dbReference>
<feature type="transmembrane region" description="Helical" evidence="9">
    <location>
        <begin position="124"/>
        <end position="147"/>
    </location>
</feature>
<keyword evidence="12" id="KW-1185">Reference proteome</keyword>
<evidence type="ECO:0000313" key="11">
    <source>
        <dbReference type="EMBL" id="ALL11902.1"/>
    </source>
</evidence>
<evidence type="ECO:0000256" key="5">
    <source>
        <dbReference type="ARBA" id="ARBA00022692"/>
    </source>
</evidence>
<keyword evidence="8 9" id="KW-0012">Acyltransferase</keyword>
<feature type="transmembrane region" description="Helical" evidence="9">
    <location>
        <begin position="488"/>
        <end position="508"/>
    </location>
</feature>
<dbReference type="STRING" id="69395.AQ619_00130"/>